<dbReference type="InterPro" id="IPR012336">
    <property type="entry name" value="Thioredoxin-like_fold"/>
</dbReference>
<keyword evidence="2" id="KW-0812">Transmembrane</keyword>
<organism evidence="4 5">
    <name type="scientific">Cellulomonas cellasea</name>
    <dbReference type="NCBI Taxonomy" id="43670"/>
    <lineage>
        <taxon>Bacteria</taxon>
        <taxon>Bacillati</taxon>
        <taxon>Actinomycetota</taxon>
        <taxon>Actinomycetes</taxon>
        <taxon>Micrococcales</taxon>
        <taxon>Cellulomonadaceae</taxon>
        <taxon>Cellulomonas</taxon>
    </lineage>
</organism>
<keyword evidence="5" id="KW-1185">Reference proteome</keyword>
<dbReference type="Proteomes" id="UP000317046">
    <property type="component" value="Unassembled WGS sequence"/>
</dbReference>
<dbReference type="RefSeq" id="WP_141372320.1">
    <property type="nucleotide sequence ID" value="NZ_BJLR01000018.1"/>
</dbReference>
<evidence type="ECO:0000256" key="2">
    <source>
        <dbReference type="SAM" id="Phobius"/>
    </source>
</evidence>
<accession>A0A4Y3KY81</accession>
<dbReference type="SUPFAM" id="SSF52833">
    <property type="entry name" value="Thioredoxin-like"/>
    <property type="match status" value="1"/>
</dbReference>
<evidence type="ECO:0000313" key="5">
    <source>
        <dbReference type="Proteomes" id="UP000317046"/>
    </source>
</evidence>
<dbReference type="Gene3D" id="3.40.30.10">
    <property type="entry name" value="Glutaredoxin"/>
    <property type="match status" value="1"/>
</dbReference>
<evidence type="ECO:0000259" key="3">
    <source>
        <dbReference type="Pfam" id="PF13462"/>
    </source>
</evidence>
<keyword evidence="2" id="KW-1133">Transmembrane helix</keyword>
<keyword evidence="2" id="KW-0472">Membrane</keyword>
<dbReference type="Pfam" id="PF13462">
    <property type="entry name" value="Thioredoxin_4"/>
    <property type="match status" value="1"/>
</dbReference>
<reference evidence="4" key="1">
    <citation type="submission" date="2019-06" db="EMBL/GenBank/DDBJ databases">
        <title>Whole genome shotgun sequence of Cellulomonas cellasea NBRC 3753.</title>
        <authorList>
            <person name="Hosoyama A."/>
            <person name="Uohara A."/>
            <person name="Ohji S."/>
            <person name="Ichikawa N."/>
        </authorList>
    </citation>
    <scope>NUCLEOTIDE SEQUENCE [LARGE SCALE GENOMIC DNA]</scope>
    <source>
        <strain evidence="4">NBRC 3753</strain>
    </source>
</reference>
<feature type="transmembrane region" description="Helical" evidence="2">
    <location>
        <begin position="36"/>
        <end position="57"/>
    </location>
</feature>
<dbReference type="InterPro" id="IPR036249">
    <property type="entry name" value="Thioredoxin-like_sf"/>
</dbReference>
<evidence type="ECO:0000256" key="1">
    <source>
        <dbReference type="SAM" id="MobiDB-lite"/>
    </source>
</evidence>
<proteinExistence type="predicted"/>
<comment type="caution">
    <text evidence="4">The sequence shown here is derived from an EMBL/GenBank/DDBJ whole genome shotgun (WGS) entry which is preliminary data.</text>
</comment>
<feature type="region of interest" description="Disordered" evidence="1">
    <location>
        <begin position="1"/>
        <end position="27"/>
    </location>
</feature>
<dbReference type="EMBL" id="BJLR01000018">
    <property type="protein sequence ID" value="GEA88165.1"/>
    <property type="molecule type" value="Genomic_DNA"/>
</dbReference>
<name>A0A4Y3KY81_9CELL</name>
<feature type="domain" description="Thioredoxin-like fold" evidence="3">
    <location>
        <begin position="105"/>
        <end position="271"/>
    </location>
</feature>
<feature type="compositionally biased region" description="Basic and acidic residues" evidence="1">
    <location>
        <begin position="1"/>
        <end position="18"/>
    </location>
</feature>
<gene>
    <name evidence="4" type="ORF">CCE01nite_21140</name>
</gene>
<dbReference type="CDD" id="cd02972">
    <property type="entry name" value="DsbA_family"/>
    <property type="match status" value="1"/>
</dbReference>
<evidence type="ECO:0000313" key="4">
    <source>
        <dbReference type="EMBL" id="GEA88165.1"/>
    </source>
</evidence>
<dbReference type="AlphaFoldDB" id="A0A4Y3KY81"/>
<sequence length="287" mass="30150">MPNEPRQSKAERRDEARQKALQLQAEQKKREKRNRIVAISGLVAAVAVLAVVVTLILSQGKDVAAGAAYTGDPVAIAEVEAPSTALESGGIPVGAEGVAGEEPAEDATVVDVYLDFMCPFCAQFEESNEPELAALRASGDVTVVYHPTSILDRFSNGSEYSTRAAVAAAVVADEAPEQFLDFSAALFANQPAENTEGLSDEEIAQFARDAGVPDEVVSRFTAADGDEEWRVFAPYVASLTDNAGTTLASAGGSGEFTTPAIVIDGERWEGNWQEPGSLTQAVTAAKG</sequence>
<protein>
    <recommendedName>
        <fullName evidence="3">Thioredoxin-like fold domain-containing protein</fullName>
    </recommendedName>
</protein>